<gene>
    <name evidence="1" type="ORF">ACFPZ3_55610</name>
</gene>
<dbReference type="RefSeq" id="WP_379522567.1">
    <property type="nucleotide sequence ID" value="NZ_JBHSPA010000089.1"/>
</dbReference>
<dbReference type="EMBL" id="JBHSPA010000089">
    <property type="protein sequence ID" value="MFC5833140.1"/>
    <property type="molecule type" value="Genomic_DNA"/>
</dbReference>
<protein>
    <recommendedName>
        <fullName evidence="3">ISKra4 family transposase</fullName>
    </recommendedName>
</protein>
<evidence type="ECO:0000313" key="2">
    <source>
        <dbReference type="Proteomes" id="UP001596058"/>
    </source>
</evidence>
<reference evidence="2" key="1">
    <citation type="journal article" date="2019" name="Int. J. Syst. Evol. Microbiol.">
        <title>The Global Catalogue of Microorganisms (GCM) 10K type strain sequencing project: providing services to taxonomists for standard genome sequencing and annotation.</title>
        <authorList>
            <consortium name="The Broad Institute Genomics Platform"/>
            <consortium name="The Broad Institute Genome Sequencing Center for Infectious Disease"/>
            <person name="Wu L."/>
            <person name="Ma J."/>
        </authorList>
    </citation>
    <scope>NUCLEOTIDE SEQUENCE [LARGE SCALE GENOMIC DNA]</scope>
    <source>
        <strain evidence="2">CCUG 53903</strain>
    </source>
</reference>
<keyword evidence="2" id="KW-1185">Reference proteome</keyword>
<comment type="caution">
    <text evidence="1">The sequence shown here is derived from an EMBL/GenBank/DDBJ whole genome shotgun (WGS) entry which is preliminary data.</text>
</comment>
<proteinExistence type="predicted"/>
<sequence length="205" mass="22434">MFDHAEARDPAHARPWVVLVDGARHQLDLITAEAARRRIRVHIVIDFVHVLEKLWAAAWSLHPPAAPAAEDWVAGHALALLAGHTGQVITTLTAQAATAGAQHRDGIDACIRYLSNNAGHLRYEQALEAGWPIATGVIEGACRHLIADRFDLAGARWGLAGAEAVLKLRALVANGHLEEYWTFHLARQHERVHQTGYQDGYALTA</sequence>
<organism evidence="1 2">
    <name type="scientific">Nonomuraea insulae</name>
    <dbReference type="NCBI Taxonomy" id="1616787"/>
    <lineage>
        <taxon>Bacteria</taxon>
        <taxon>Bacillati</taxon>
        <taxon>Actinomycetota</taxon>
        <taxon>Actinomycetes</taxon>
        <taxon>Streptosporangiales</taxon>
        <taxon>Streptosporangiaceae</taxon>
        <taxon>Nonomuraea</taxon>
    </lineage>
</organism>
<accession>A0ABW1D800</accession>
<evidence type="ECO:0008006" key="3">
    <source>
        <dbReference type="Google" id="ProtNLM"/>
    </source>
</evidence>
<evidence type="ECO:0000313" key="1">
    <source>
        <dbReference type="EMBL" id="MFC5833140.1"/>
    </source>
</evidence>
<name>A0ABW1D800_9ACTN</name>
<dbReference type="Proteomes" id="UP001596058">
    <property type="component" value="Unassembled WGS sequence"/>
</dbReference>